<dbReference type="SUPFAM" id="SSF52540">
    <property type="entry name" value="P-loop containing nucleoside triphosphate hydrolases"/>
    <property type="match status" value="1"/>
</dbReference>
<feature type="transmembrane region" description="Helical" evidence="16">
    <location>
        <begin position="1160"/>
        <end position="1178"/>
    </location>
</feature>
<dbReference type="SUPFAM" id="SSF57850">
    <property type="entry name" value="RING/U-box"/>
    <property type="match status" value="1"/>
</dbReference>
<dbReference type="PROSITE" id="PS50089">
    <property type="entry name" value="ZF_RING_2"/>
    <property type="match status" value="1"/>
</dbReference>
<keyword evidence="13 16" id="KW-0472">Membrane</keyword>
<dbReference type="GO" id="GO:0032301">
    <property type="term" value="C:MutSalpha complex"/>
    <property type="evidence" value="ECO:0007669"/>
    <property type="project" value="TreeGrafter"/>
</dbReference>
<dbReference type="InterPro" id="IPR007696">
    <property type="entry name" value="DNA_mismatch_repair_MutS_core"/>
</dbReference>
<dbReference type="InterPro" id="IPR036187">
    <property type="entry name" value="DNA_mismatch_repair_MutS_sf"/>
</dbReference>
<dbReference type="VEuPathDB" id="TriTrypDB:LdCL_150020000"/>
<protein>
    <submittedName>
        <fullName evidence="18">MutS domain V family protein</fullName>
    </submittedName>
</protein>
<evidence type="ECO:0000256" key="10">
    <source>
        <dbReference type="ARBA" id="ARBA00022840"/>
    </source>
</evidence>
<dbReference type="SUPFAM" id="SSF48334">
    <property type="entry name" value="DNA repair protein MutS, domain III"/>
    <property type="match status" value="1"/>
</dbReference>
<dbReference type="FunFam" id="1.10.1420.10:FF:000069">
    <property type="entry name" value="Mismatch repair protein MSH3, putative"/>
    <property type="match status" value="1"/>
</dbReference>
<evidence type="ECO:0000256" key="7">
    <source>
        <dbReference type="ARBA" id="ARBA00022763"/>
    </source>
</evidence>
<keyword evidence="9" id="KW-0862">Zinc</keyword>
<dbReference type="VEuPathDB" id="TriTrypDB:LDHU3_15.1780"/>
<feature type="domain" description="RING-type" evidence="17">
    <location>
        <begin position="1344"/>
        <end position="1385"/>
    </location>
</feature>
<evidence type="ECO:0000256" key="13">
    <source>
        <dbReference type="ARBA" id="ARBA00023136"/>
    </source>
</evidence>
<comment type="subcellular location">
    <subcellularLocation>
        <location evidence="1">Membrane</location>
        <topology evidence="1">Multi-pass membrane protein</topology>
    </subcellularLocation>
</comment>
<feature type="region of interest" description="Disordered" evidence="15">
    <location>
        <begin position="199"/>
        <end position="250"/>
    </location>
</feature>
<evidence type="ECO:0000313" key="18">
    <source>
        <dbReference type="EMBL" id="TPP53207.1"/>
    </source>
</evidence>
<dbReference type="InterPro" id="IPR000432">
    <property type="entry name" value="DNA_mismatch_repair_MutS_C"/>
</dbReference>
<name>A0A504Y6W0_LEIDO</name>
<keyword evidence="8 14" id="KW-0863">Zinc-finger</keyword>
<dbReference type="VEuPathDB" id="TriTrypDB:LdBPK_151460.1"/>
<accession>A0A504Y6W0</accession>
<dbReference type="InterPro" id="IPR027417">
    <property type="entry name" value="P-loop_NTPase"/>
</dbReference>
<keyword evidence="12" id="KW-0238">DNA-binding</keyword>
<feature type="transmembrane region" description="Helical" evidence="16">
    <location>
        <begin position="1062"/>
        <end position="1081"/>
    </location>
</feature>
<dbReference type="Gene3D" id="3.40.50.300">
    <property type="entry name" value="P-loop containing nucleotide triphosphate hydrolases"/>
    <property type="match status" value="1"/>
</dbReference>
<dbReference type="InterPro" id="IPR001841">
    <property type="entry name" value="Znf_RING"/>
</dbReference>
<evidence type="ECO:0000256" key="6">
    <source>
        <dbReference type="ARBA" id="ARBA00022741"/>
    </source>
</evidence>
<dbReference type="GO" id="GO:0140664">
    <property type="term" value="F:ATP-dependent DNA damage sensor activity"/>
    <property type="evidence" value="ECO:0007669"/>
    <property type="project" value="InterPro"/>
</dbReference>
<feature type="region of interest" description="Disordered" evidence="15">
    <location>
        <begin position="1"/>
        <end position="40"/>
    </location>
</feature>
<dbReference type="Pfam" id="PF25563">
    <property type="entry name" value="TPR_SYVN1_N"/>
    <property type="match status" value="1"/>
</dbReference>
<dbReference type="GO" id="GO:0030983">
    <property type="term" value="F:mismatched DNA binding"/>
    <property type="evidence" value="ECO:0007669"/>
    <property type="project" value="InterPro"/>
</dbReference>
<feature type="compositionally biased region" description="Basic and acidic residues" evidence="15">
    <location>
        <begin position="29"/>
        <end position="40"/>
    </location>
</feature>
<proteinExistence type="predicted"/>
<dbReference type="InterPro" id="IPR057992">
    <property type="entry name" value="TPR_SYVN1_N"/>
</dbReference>
<dbReference type="PANTHER" id="PTHR11361:SF154">
    <property type="entry name" value="REPAIR PROTEIN MSH3, PUTATIVE-RELATED"/>
    <property type="match status" value="1"/>
</dbReference>
<evidence type="ECO:0000259" key="17">
    <source>
        <dbReference type="PROSITE" id="PS50089"/>
    </source>
</evidence>
<dbReference type="Pfam" id="PF00488">
    <property type="entry name" value="MutS_V"/>
    <property type="match status" value="1"/>
</dbReference>
<dbReference type="PROSITE" id="PS00486">
    <property type="entry name" value="DNA_MISMATCH_REPAIR_2"/>
    <property type="match status" value="1"/>
</dbReference>
<feature type="region of interest" description="Disordered" evidence="15">
    <location>
        <begin position="1453"/>
        <end position="1500"/>
    </location>
</feature>
<dbReference type="SUPFAM" id="SSF55271">
    <property type="entry name" value="DNA repair protein MutS, domain I"/>
    <property type="match status" value="1"/>
</dbReference>
<dbReference type="VEuPathDB" id="TriTrypDB:LdBPK_151470.1"/>
<evidence type="ECO:0000256" key="8">
    <source>
        <dbReference type="ARBA" id="ARBA00022771"/>
    </source>
</evidence>
<dbReference type="SMART" id="SM00533">
    <property type="entry name" value="MUTSd"/>
    <property type="match status" value="1"/>
</dbReference>
<dbReference type="Gene3D" id="3.30.40.10">
    <property type="entry name" value="Zinc/RING finger domain, C3HC4 (zinc finger)"/>
    <property type="match status" value="1"/>
</dbReference>
<comment type="caution">
    <text evidence="18">The sequence shown here is derived from an EMBL/GenBank/DDBJ whole genome shotgun (WGS) entry which is preliminary data.</text>
</comment>
<evidence type="ECO:0000256" key="1">
    <source>
        <dbReference type="ARBA" id="ARBA00004141"/>
    </source>
</evidence>
<gene>
    <name evidence="18" type="ORF">CGC20_30515</name>
</gene>
<dbReference type="Gene3D" id="1.10.1420.10">
    <property type="match status" value="2"/>
</dbReference>
<evidence type="ECO:0000256" key="12">
    <source>
        <dbReference type="ARBA" id="ARBA00023125"/>
    </source>
</evidence>
<keyword evidence="4 16" id="KW-0812">Transmembrane</keyword>
<comment type="pathway">
    <text evidence="2">Protein modification; protein ubiquitination.</text>
</comment>
<evidence type="ECO:0000256" key="9">
    <source>
        <dbReference type="ARBA" id="ARBA00022833"/>
    </source>
</evidence>
<evidence type="ECO:0000256" key="14">
    <source>
        <dbReference type="PROSITE-ProRule" id="PRU00175"/>
    </source>
</evidence>
<evidence type="ECO:0000256" key="2">
    <source>
        <dbReference type="ARBA" id="ARBA00004906"/>
    </source>
</evidence>
<dbReference type="InterPro" id="IPR016151">
    <property type="entry name" value="DNA_mismatch_repair_MutS_N"/>
</dbReference>
<keyword evidence="3" id="KW-0808">Transferase</keyword>
<evidence type="ECO:0000256" key="3">
    <source>
        <dbReference type="ARBA" id="ARBA00022679"/>
    </source>
</evidence>
<evidence type="ECO:0000256" key="11">
    <source>
        <dbReference type="ARBA" id="ARBA00022989"/>
    </source>
</evidence>
<dbReference type="EMBL" id="RHLD01000037">
    <property type="protein sequence ID" value="TPP53207.1"/>
    <property type="molecule type" value="Genomic_DNA"/>
</dbReference>
<evidence type="ECO:0000256" key="16">
    <source>
        <dbReference type="SAM" id="Phobius"/>
    </source>
</evidence>
<dbReference type="InterPro" id="IPR013083">
    <property type="entry name" value="Znf_RING/FYVE/PHD"/>
</dbReference>
<feature type="transmembrane region" description="Helical" evidence="16">
    <location>
        <begin position="1102"/>
        <end position="1121"/>
    </location>
</feature>
<dbReference type="GO" id="GO:0006298">
    <property type="term" value="P:mismatch repair"/>
    <property type="evidence" value="ECO:0007669"/>
    <property type="project" value="InterPro"/>
</dbReference>
<dbReference type="SMART" id="SM00534">
    <property type="entry name" value="MUTSac"/>
    <property type="match status" value="1"/>
</dbReference>
<dbReference type="Pfam" id="PF05192">
    <property type="entry name" value="MutS_III"/>
    <property type="match status" value="1"/>
</dbReference>
<dbReference type="Gene3D" id="3.40.1170.10">
    <property type="entry name" value="DNA repair protein MutS, domain I"/>
    <property type="match status" value="1"/>
</dbReference>
<dbReference type="Pfam" id="PF01624">
    <property type="entry name" value="MutS_I"/>
    <property type="match status" value="1"/>
</dbReference>
<dbReference type="SMART" id="SM00184">
    <property type="entry name" value="RING"/>
    <property type="match status" value="1"/>
</dbReference>
<evidence type="ECO:0000256" key="4">
    <source>
        <dbReference type="ARBA" id="ARBA00022692"/>
    </source>
</evidence>
<organism evidence="18 19">
    <name type="scientific">Leishmania donovani</name>
    <dbReference type="NCBI Taxonomy" id="5661"/>
    <lineage>
        <taxon>Eukaryota</taxon>
        <taxon>Discoba</taxon>
        <taxon>Euglenozoa</taxon>
        <taxon>Kinetoplastea</taxon>
        <taxon>Metakinetoplastina</taxon>
        <taxon>Trypanosomatida</taxon>
        <taxon>Trypanosomatidae</taxon>
        <taxon>Leishmaniinae</taxon>
        <taxon>Leishmania</taxon>
    </lineage>
</organism>
<dbReference type="VEuPathDB" id="TriTrypDB:LdCL_150019900"/>
<dbReference type="Pfam" id="PF13639">
    <property type="entry name" value="zf-RING_2"/>
    <property type="match status" value="1"/>
</dbReference>
<keyword evidence="10" id="KW-0067">ATP-binding</keyword>
<dbReference type="PANTHER" id="PTHR11361">
    <property type="entry name" value="DNA MISMATCH REPAIR PROTEIN MUTS FAMILY MEMBER"/>
    <property type="match status" value="1"/>
</dbReference>
<dbReference type="FunFam" id="3.30.40.10:FF:000703">
    <property type="entry name" value="ERAD-associated E3 ubiquitin-protein ligase HRD1, putative"/>
    <property type="match status" value="1"/>
</dbReference>
<reference evidence="19" key="1">
    <citation type="submission" date="2019-02" db="EMBL/GenBank/DDBJ databases">
        <title>FDA dAtabase for Regulatory Grade micrObial Sequences (FDA-ARGOS): Supporting development and validation of Infectious Disease Dx tests.</title>
        <authorList>
            <person name="Duncan R."/>
            <person name="Fisher C."/>
            <person name="Tallon L."/>
            <person name="Sadzewicz L."/>
            <person name="Sengamalay N."/>
            <person name="Ott S."/>
            <person name="Godinez A."/>
            <person name="Nagaraj S."/>
            <person name="Vavikolanu K."/>
            <person name="Vyas G."/>
            <person name="Nadendla S."/>
            <person name="Aluvathingal J."/>
            <person name="Sichtig H."/>
        </authorList>
    </citation>
    <scope>NUCLEOTIDE SEQUENCE [LARGE SCALE GENOMIC DNA]</scope>
    <source>
        <strain evidence="19">FDAARGOS_360</strain>
    </source>
</reference>
<dbReference type="GO" id="GO:0005524">
    <property type="term" value="F:ATP binding"/>
    <property type="evidence" value="ECO:0007669"/>
    <property type="project" value="UniProtKB-KW"/>
</dbReference>
<keyword evidence="5" id="KW-0479">Metal-binding</keyword>
<evidence type="ECO:0000256" key="5">
    <source>
        <dbReference type="ARBA" id="ARBA00022723"/>
    </source>
</evidence>
<feature type="compositionally biased region" description="Polar residues" evidence="15">
    <location>
        <begin position="17"/>
        <end position="28"/>
    </location>
</feature>
<keyword evidence="7" id="KW-0227">DNA damage</keyword>
<dbReference type="InterPro" id="IPR007695">
    <property type="entry name" value="DNA_mismatch_repair_MutS-lik_N"/>
</dbReference>
<dbReference type="VEuPathDB" id="TriTrypDB:LDHU3_15.1790"/>
<evidence type="ECO:0000256" key="15">
    <source>
        <dbReference type="SAM" id="MobiDB-lite"/>
    </source>
</evidence>
<dbReference type="SMART" id="SM01197">
    <property type="entry name" value="FANCL_C"/>
    <property type="match status" value="1"/>
</dbReference>
<feature type="transmembrane region" description="Helical" evidence="16">
    <location>
        <begin position="1264"/>
        <end position="1290"/>
    </location>
</feature>
<dbReference type="FunFam" id="3.40.50.300:FF:003230">
    <property type="entry name" value="Mismatch repair protein MSH3, putative"/>
    <property type="match status" value="1"/>
</dbReference>
<evidence type="ECO:0000313" key="19">
    <source>
        <dbReference type="Proteomes" id="UP000318821"/>
    </source>
</evidence>
<keyword evidence="11 16" id="KW-1133">Transmembrane helix</keyword>
<dbReference type="InterPro" id="IPR045076">
    <property type="entry name" value="MutS"/>
</dbReference>
<keyword evidence="6" id="KW-0547">Nucleotide-binding</keyword>
<dbReference type="GO" id="GO:0008270">
    <property type="term" value="F:zinc ion binding"/>
    <property type="evidence" value="ECO:0007669"/>
    <property type="project" value="UniProtKB-KW"/>
</dbReference>
<feature type="transmembrane region" description="Helical" evidence="16">
    <location>
        <begin position="1198"/>
        <end position="1217"/>
    </location>
</feature>
<dbReference type="Proteomes" id="UP000318821">
    <property type="component" value="Unassembled WGS sequence"/>
</dbReference>
<sequence length="1533" mass="166333">MPSTPLDSAQPADSCGEPTQTLTSAKQTHSLDRFSPVHDTPCEHVQPNTVARVSDELLEMLAEDRRINLKHHLVVDKLFKAYLLEKKNFANQQVVALKESISPHVILMVACGYRVKFYGSDSRAVSRRVGIMCIPGQPFEYSSFPYTRVDLYVHRLVAMGYHVGFADQESAAMRAADGLKSGLFTRSVSQLYSRGTLLPTERVTNGGGNGCGPGDASKVPAEESCAGAGEAEEGDGTGFSWPPPHAPPSSDAGASELFLCFIDAGCCGGTRGTNDADDAPTAARPPLSVVLVSFVTQRCLRFDVRGALELEDVTQRYDIAEVIVLAAESPSRARGGRDVPLQRTTACFLKALPEVYATALRQGLPLNFGPTANGEEDGKNVSVSGYVYAAGQSIDAAIEAYLKPYRLDQVYRSLCARGSSTEEALRENEEGAAAAAPPAHDGASTDARFRCLHLPGPTLRALDVFHSSVGLRGSLVGLLDHSVTPCGSRCLRRWLAAPLCERASIVARQEVLAYLMACKDDGQIEDLLHECARQGDVEAVVSKLYAERCQVVEFVRLLRMVRSVSVLAAQLCDREGDAGLSSSRPPPLLTQLLASVHGPAVARLLERHAALLRTTATTPLEYFTEGGRAVPDALLPHLKARQKAEAALQAELEAARKVLGLPGLEYRAICGTPFLLDVPACKCARVPSDWVVQTRTKTNVRYHTPIITEQHIALTAATERLSLAATAAWWQHQRDTVADVEVMRVLTGVVEAIASLDALRSLALVSQQPGYVMPALVALPECARQSSTSASSPVVLTIRQGRHPILDRLLPHGYVSCDVQLRAGGAWLLTGPNMGGKSALMRMVGTFVVLAQIGCGVPADAAELPVFEGIYCRMGASDSILEGASTFLSEMDETSRILRAPQLPHSLVLMDELGRGTSSFDGAAVAAATLEYLLDRRATTVFVTHYCYLCDPYVAQRITGSGENEERRMDADEARDVTCYYMGFKESGPNPLAGHGMKPPLVFTYKPCRGVTPSSFGVAIGREAGLPSGVTDTASRLSAEAEQQHRVKQDLYEVAMVGRTSVVAYVVSSFLACSLFLADYANTYREFYPAMVALANSSSFRLLIVNTAIAFTVVLWMVLQWCFFGQLNASEETALLTSFTLYTVECVVVPLYMDQPIISAASFFFLFTLAWRVLHKLASERVTTLSTVQMTWISATRMPAYLCFAIICDVGLLTWMIKTRPELNEEKASMHYSMILIYMLLLSSSLRSTVHFASLFVLRGQHTLLPFVADAVTSIAESLLFVSVYAYIFYKAALPLLLLRGFVGHVLRIFEKTSGLAEFLVLARRVRNSMPDATAEDLARDVRCTICYEDMVPGGGTKRLPCGHCYHIDCLERWLEGHSTCPYCRANIMQMRGGDGSAVPPTAEAEPAPAGVVEGAAVPEAQEGTPAHQQPTDTSDDMEAEIREAYERYRQQLCPPPPAASSAAATGSHPVVTGAGSGSPHRTTPPPSDGMTTPQTADQLKMKAYQEYHKRLREAERELQVALQLAEEAGYPP</sequence>
<feature type="transmembrane region" description="Helical" evidence="16">
    <location>
        <begin position="1237"/>
        <end position="1258"/>
    </location>
</feature>